<dbReference type="InterPro" id="IPR036179">
    <property type="entry name" value="Ig-like_dom_sf"/>
</dbReference>
<dbReference type="InterPro" id="IPR013106">
    <property type="entry name" value="Ig_V-set"/>
</dbReference>
<dbReference type="InterPro" id="IPR007110">
    <property type="entry name" value="Ig-like_dom"/>
</dbReference>
<dbReference type="Pfam" id="PF07686">
    <property type="entry name" value="V-set"/>
    <property type="match status" value="1"/>
</dbReference>
<dbReference type="AlphaFoldDB" id="A0AAW2FS02"/>
<dbReference type="InterPro" id="IPR051170">
    <property type="entry name" value="Neural/epithelial_adhesion"/>
</dbReference>
<evidence type="ECO:0000313" key="7">
    <source>
        <dbReference type="EMBL" id="KAL0116652.1"/>
    </source>
</evidence>
<evidence type="ECO:0000313" key="8">
    <source>
        <dbReference type="Proteomes" id="UP001430953"/>
    </source>
</evidence>
<evidence type="ECO:0000256" key="5">
    <source>
        <dbReference type="SAM" id="SignalP"/>
    </source>
</evidence>
<dbReference type="Gene3D" id="2.60.40.10">
    <property type="entry name" value="Immunoglobulins"/>
    <property type="match status" value="2"/>
</dbReference>
<name>A0AAW2FS02_9HYME</name>
<keyword evidence="1 5" id="KW-0732">Signal</keyword>
<evidence type="ECO:0000256" key="4">
    <source>
        <dbReference type="ARBA" id="ARBA00023319"/>
    </source>
</evidence>
<dbReference type="SMART" id="SM00408">
    <property type="entry name" value="IGc2"/>
    <property type="match status" value="1"/>
</dbReference>
<protein>
    <recommendedName>
        <fullName evidence="6">Ig-like domain-containing protein</fullName>
    </recommendedName>
</protein>
<evidence type="ECO:0000256" key="2">
    <source>
        <dbReference type="ARBA" id="ARBA00022737"/>
    </source>
</evidence>
<dbReference type="InterPro" id="IPR003598">
    <property type="entry name" value="Ig_sub2"/>
</dbReference>
<proteinExistence type="predicted"/>
<dbReference type="SUPFAM" id="SSF48726">
    <property type="entry name" value="Immunoglobulin"/>
    <property type="match status" value="1"/>
</dbReference>
<accession>A0AAW2FS02</accession>
<sequence>MRVIIAALACVLLQTVAAQRTPTISYISQEQIKDIGETVELHCSVQYAQEYPVLWIKVNKESVHEQVALSTGTALIIRDSRFALRYDTASTTYILQIKDIQETDAGFYQCRIQISVNNLISAEVELQVRRPPIISDNSTQSLVISEGQHVQLECYANGFPPPRISWRRENNAILPTGGSIYRYDD</sequence>
<keyword evidence="4" id="KW-0393">Immunoglobulin domain</keyword>
<feature type="domain" description="Ig-like" evidence="6">
    <location>
        <begin position="131"/>
        <end position="185"/>
    </location>
</feature>
<feature type="chain" id="PRO_5044002450" description="Ig-like domain-containing protein" evidence="5">
    <location>
        <begin position="19"/>
        <end position="185"/>
    </location>
</feature>
<feature type="signal peptide" evidence="5">
    <location>
        <begin position="1"/>
        <end position="18"/>
    </location>
</feature>
<evidence type="ECO:0000259" key="6">
    <source>
        <dbReference type="PROSITE" id="PS50835"/>
    </source>
</evidence>
<dbReference type="Pfam" id="PF13927">
    <property type="entry name" value="Ig_3"/>
    <property type="match status" value="1"/>
</dbReference>
<evidence type="ECO:0000256" key="1">
    <source>
        <dbReference type="ARBA" id="ARBA00022729"/>
    </source>
</evidence>
<dbReference type="PANTHER" id="PTHR12231">
    <property type="entry name" value="CTX-RELATED TYPE I TRANSMEMBRANE PROTEIN"/>
    <property type="match status" value="1"/>
</dbReference>
<dbReference type="GO" id="GO:0043005">
    <property type="term" value="C:neuron projection"/>
    <property type="evidence" value="ECO:0007669"/>
    <property type="project" value="TreeGrafter"/>
</dbReference>
<organism evidence="7 8">
    <name type="scientific">Cardiocondyla obscurior</name>
    <dbReference type="NCBI Taxonomy" id="286306"/>
    <lineage>
        <taxon>Eukaryota</taxon>
        <taxon>Metazoa</taxon>
        <taxon>Ecdysozoa</taxon>
        <taxon>Arthropoda</taxon>
        <taxon>Hexapoda</taxon>
        <taxon>Insecta</taxon>
        <taxon>Pterygota</taxon>
        <taxon>Neoptera</taxon>
        <taxon>Endopterygota</taxon>
        <taxon>Hymenoptera</taxon>
        <taxon>Apocrita</taxon>
        <taxon>Aculeata</taxon>
        <taxon>Formicoidea</taxon>
        <taxon>Formicidae</taxon>
        <taxon>Myrmicinae</taxon>
        <taxon>Cardiocondyla</taxon>
    </lineage>
</organism>
<dbReference type="PANTHER" id="PTHR12231:SF220">
    <property type="entry name" value="LACHESIN"/>
    <property type="match status" value="1"/>
</dbReference>
<dbReference type="EMBL" id="JADYXP020000009">
    <property type="protein sequence ID" value="KAL0116652.1"/>
    <property type="molecule type" value="Genomic_DNA"/>
</dbReference>
<dbReference type="InterPro" id="IPR003599">
    <property type="entry name" value="Ig_sub"/>
</dbReference>
<feature type="domain" description="Ig-like" evidence="6">
    <location>
        <begin position="22"/>
        <end position="127"/>
    </location>
</feature>
<dbReference type="SMART" id="SM00409">
    <property type="entry name" value="IG"/>
    <property type="match status" value="1"/>
</dbReference>
<dbReference type="PROSITE" id="PS50835">
    <property type="entry name" value="IG_LIKE"/>
    <property type="match status" value="2"/>
</dbReference>
<gene>
    <name evidence="7" type="ORF">PUN28_009941</name>
</gene>
<comment type="caution">
    <text evidence="7">The sequence shown here is derived from an EMBL/GenBank/DDBJ whole genome shotgun (WGS) entry which is preliminary data.</text>
</comment>
<dbReference type="InterPro" id="IPR013783">
    <property type="entry name" value="Ig-like_fold"/>
</dbReference>
<keyword evidence="8" id="KW-1185">Reference proteome</keyword>
<evidence type="ECO:0000256" key="3">
    <source>
        <dbReference type="ARBA" id="ARBA00023157"/>
    </source>
</evidence>
<dbReference type="Proteomes" id="UP001430953">
    <property type="component" value="Unassembled WGS sequence"/>
</dbReference>
<keyword evidence="2" id="KW-0677">Repeat</keyword>
<reference evidence="7 8" key="1">
    <citation type="submission" date="2023-03" db="EMBL/GenBank/DDBJ databases">
        <title>High recombination rates correlate with genetic variation in Cardiocondyla obscurior ants.</title>
        <authorList>
            <person name="Errbii M."/>
        </authorList>
    </citation>
    <scope>NUCLEOTIDE SEQUENCE [LARGE SCALE GENOMIC DNA]</scope>
    <source>
        <strain evidence="7">Alpha-2009</strain>
        <tissue evidence="7">Whole body</tissue>
    </source>
</reference>
<keyword evidence="3" id="KW-1015">Disulfide bond</keyword>